<gene>
    <name evidence="1" type="ORF">YQE_12390</name>
</gene>
<proteinExistence type="predicted"/>
<name>N6TP34_DENPD</name>
<organism evidence="1">
    <name type="scientific">Dendroctonus ponderosae</name>
    <name type="common">Mountain pine beetle</name>
    <dbReference type="NCBI Taxonomy" id="77166"/>
    <lineage>
        <taxon>Eukaryota</taxon>
        <taxon>Metazoa</taxon>
        <taxon>Ecdysozoa</taxon>
        <taxon>Arthropoda</taxon>
        <taxon>Hexapoda</taxon>
        <taxon>Insecta</taxon>
        <taxon>Pterygota</taxon>
        <taxon>Neoptera</taxon>
        <taxon>Endopterygota</taxon>
        <taxon>Coleoptera</taxon>
        <taxon>Polyphaga</taxon>
        <taxon>Cucujiformia</taxon>
        <taxon>Curculionidae</taxon>
        <taxon>Scolytinae</taxon>
        <taxon>Dendroctonus</taxon>
    </lineage>
</organism>
<feature type="non-terminal residue" evidence="1">
    <location>
        <position position="1"/>
    </location>
</feature>
<reference evidence="1" key="1">
    <citation type="journal article" date="2013" name="Genome Biol.">
        <title>Draft genome of the mountain pine beetle, Dendroctonus ponderosae Hopkins, a major forest pest.</title>
        <authorList>
            <person name="Keeling C.I."/>
            <person name="Yuen M.M."/>
            <person name="Liao N.Y."/>
            <person name="Docking T.R."/>
            <person name="Chan S.K."/>
            <person name="Taylor G.A."/>
            <person name="Palmquist D.L."/>
            <person name="Jackman S.D."/>
            <person name="Nguyen A."/>
            <person name="Li M."/>
            <person name="Henderson H."/>
            <person name="Janes J.K."/>
            <person name="Zhao Y."/>
            <person name="Pandoh P."/>
            <person name="Moore R."/>
            <person name="Sperling F.A."/>
            <person name="Huber D.P."/>
            <person name="Birol I."/>
            <person name="Jones S.J."/>
            <person name="Bohlmann J."/>
        </authorList>
    </citation>
    <scope>NUCLEOTIDE SEQUENCE</scope>
</reference>
<dbReference type="EMBL" id="KB741280">
    <property type="protein sequence ID" value="ENN70990.1"/>
    <property type="molecule type" value="Genomic_DNA"/>
</dbReference>
<protein>
    <submittedName>
        <fullName evidence="1">Uncharacterized protein</fullName>
    </submittedName>
</protein>
<sequence length="8" mass="945">MDFCESTL</sequence>
<accession>N6TP34</accession>
<evidence type="ECO:0000313" key="1">
    <source>
        <dbReference type="EMBL" id="ENN70990.1"/>
    </source>
</evidence>